<sequence>MAMNGNKQSSPVPEWKVGMKSLPAMFYDAINKRTHCPVAMPRGRCRFASPGIAQGCPKPAKENGVDLFQPTSAAPHVSLPQTHTTSVVYVPRTRFDIYEVGLSQWGSGTRQSPLRHLAGSCLAGHSVSSSISSRQVVTSSIAAMFHPCVESTIDDDGCYLYPPQCYQLPNRASHSKGTKERMVMVVSVEVALTSAQLFSRLDITTLRARLVQATEFQPDFGNWLDSKPSLARLYPHYR</sequence>
<gene>
    <name evidence="1" type="ORF">QR685DRAFT_541339</name>
</gene>
<comment type="caution">
    <text evidence="1">The sequence shown here is derived from an EMBL/GenBank/DDBJ whole genome shotgun (WGS) entry which is preliminary data.</text>
</comment>
<proteinExistence type="predicted"/>
<evidence type="ECO:0000313" key="2">
    <source>
        <dbReference type="Proteomes" id="UP001451303"/>
    </source>
</evidence>
<dbReference type="Proteomes" id="UP001451303">
    <property type="component" value="Unassembled WGS sequence"/>
</dbReference>
<reference evidence="1 2" key="1">
    <citation type="submission" date="2023-09" db="EMBL/GenBank/DDBJ databases">
        <title>Multi-omics analysis of a traditional fermented food reveals byproduct-associated fungal strains for waste-to-food upcycling.</title>
        <authorList>
            <consortium name="Lawrence Berkeley National Laboratory"/>
            <person name="Rekdal V.M."/>
            <person name="Villalobos-Escobedo J.M."/>
            <person name="Rodriguez-Valeron N."/>
            <person name="Garcia M.O."/>
            <person name="Vasquez D.P."/>
            <person name="Damayanti I."/>
            <person name="Sorensen P.M."/>
            <person name="Baidoo E.E."/>
            <person name="De Carvalho A.C."/>
            <person name="Riley R."/>
            <person name="Lipzen A."/>
            <person name="He G."/>
            <person name="Yan M."/>
            <person name="Haridas S."/>
            <person name="Daum C."/>
            <person name="Yoshinaga Y."/>
            <person name="Ng V."/>
            <person name="Grigoriev I.V."/>
            <person name="Munk R."/>
            <person name="Nuraida L."/>
            <person name="Wijaya C.H."/>
            <person name="Morales P.-C."/>
            <person name="Keasling J.D."/>
        </authorList>
    </citation>
    <scope>NUCLEOTIDE SEQUENCE [LARGE SCALE GENOMIC DNA]</scope>
    <source>
        <strain evidence="1 2">FGSC 2613</strain>
    </source>
</reference>
<name>A0ABR3DTZ5_NEUIN</name>
<dbReference type="EMBL" id="JAVLET010000001">
    <property type="protein sequence ID" value="KAL0476144.1"/>
    <property type="molecule type" value="Genomic_DNA"/>
</dbReference>
<evidence type="ECO:0000313" key="1">
    <source>
        <dbReference type="EMBL" id="KAL0476144.1"/>
    </source>
</evidence>
<organism evidence="1 2">
    <name type="scientific">Neurospora intermedia</name>
    <dbReference type="NCBI Taxonomy" id="5142"/>
    <lineage>
        <taxon>Eukaryota</taxon>
        <taxon>Fungi</taxon>
        <taxon>Dikarya</taxon>
        <taxon>Ascomycota</taxon>
        <taxon>Pezizomycotina</taxon>
        <taxon>Sordariomycetes</taxon>
        <taxon>Sordariomycetidae</taxon>
        <taxon>Sordariales</taxon>
        <taxon>Sordariaceae</taxon>
        <taxon>Neurospora</taxon>
    </lineage>
</organism>
<protein>
    <submittedName>
        <fullName evidence="1">Uncharacterized protein</fullName>
    </submittedName>
</protein>
<accession>A0ABR3DTZ5</accession>
<keyword evidence="2" id="KW-1185">Reference proteome</keyword>